<evidence type="ECO:0000259" key="2">
    <source>
        <dbReference type="Pfam" id="PF01471"/>
    </source>
</evidence>
<evidence type="ECO:0000256" key="1">
    <source>
        <dbReference type="SAM" id="SignalP"/>
    </source>
</evidence>
<name>A0A858SUN5_9RHOB</name>
<proteinExistence type="predicted"/>
<dbReference type="InterPro" id="IPR036366">
    <property type="entry name" value="PGBDSf"/>
</dbReference>
<dbReference type="SUPFAM" id="SSF47090">
    <property type="entry name" value="PGBD-like"/>
    <property type="match status" value="1"/>
</dbReference>
<evidence type="ECO:0000313" key="4">
    <source>
        <dbReference type="Proteomes" id="UP000503308"/>
    </source>
</evidence>
<reference evidence="3 4" key="1">
    <citation type="submission" date="2020-02" db="EMBL/GenBank/DDBJ databases">
        <title>Genome sequence of Roseobacter ponti.</title>
        <authorList>
            <person name="Hollensteiner J."/>
            <person name="Schneider D."/>
            <person name="Poehlein A."/>
            <person name="Daniel R."/>
        </authorList>
    </citation>
    <scope>NUCLEOTIDE SEQUENCE [LARGE SCALE GENOMIC DNA]</scope>
    <source>
        <strain evidence="3 4">DSM 106830</strain>
    </source>
</reference>
<dbReference type="AlphaFoldDB" id="A0A858SUN5"/>
<dbReference type="Pfam" id="PF01471">
    <property type="entry name" value="PG_binding_1"/>
    <property type="match status" value="1"/>
</dbReference>
<feature type="chain" id="PRO_5032437239" evidence="1">
    <location>
        <begin position="25"/>
        <end position="190"/>
    </location>
</feature>
<accession>A0A858SUN5</accession>
<evidence type="ECO:0000313" key="3">
    <source>
        <dbReference type="EMBL" id="QJF52000.1"/>
    </source>
</evidence>
<dbReference type="RefSeq" id="WP_169641218.1">
    <property type="nucleotide sequence ID" value="NZ_CP048788.1"/>
</dbReference>
<dbReference type="KEGG" id="rpon:G3256_12915"/>
<keyword evidence="1" id="KW-0732">Signal</keyword>
<protein>
    <submittedName>
        <fullName evidence="3">Peptidoglycan-binding protein</fullName>
    </submittedName>
</protein>
<sequence length="190" mass="19885">MLSLKMTSAAVAAALALTPATRVAADGKDFIAGAVIGGIVGSQLQKNATRNRTVAPAPQVTGTTTYSEPATRSGIPATQTGREVQTSLNYFGFNAGTVDGQIGGRSRAAISDYQAYMGYEATGQLTQFEQDLLVRSFNRAQAGGDQTFRKIAANPDGTRGLLKEYRAEFARGNDSGQYTSYATPLTGNGS</sequence>
<dbReference type="InterPro" id="IPR036365">
    <property type="entry name" value="PGBD-like_sf"/>
</dbReference>
<dbReference type="EMBL" id="CP048788">
    <property type="protein sequence ID" value="QJF52000.1"/>
    <property type="molecule type" value="Genomic_DNA"/>
</dbReference>
<gene>
    <name evidence="3" type="ORF">G3256_12915</name>
</gene>
<feature type="domain" description="Peptidoglycan binding-like" evidence="2">
    <location>
        <begin position="82"/>
        <end position="126"/>
    </location>
</feature>
<dbReference type="InterPro" id="IPR002477">
    <property type="entry name" value="Peptidoglycan-bd-like"/>
</dbReference>
<dbReference type="Gene3D" id="1.10.101.10">
    <property type="entry name" value="PGBD-like superfamily/PGBD"/>
    <property type="match status" value="1"/>
</dbReference>
<keyword evidence="4" id="KW-1185">Reference proteome</keyword>
<feature type="signal peptide" evidence="1">
    <location>
        <begin position="1"/>
        <end position="24"/>
    </location>
</feature>
<dbReference type="Proteomes" id="UP000503308">
    <property type="component" value="Chromosome"/>
</dbReference>
<organism evidence="3 4">
    <name type="scientific">Roseobacter ponti</name>
    <dbReference type="NCBI Taxonomy" id="1891787"/>
    <lineage>
        <taxon>Bacteria</taxon>
        <taxon>Pseudomonadati</taxon>
        <taxon>Pseudomonadota</taxon>
        <taxon>Alphaproteobacteria</taxon>
        <taxon>Rhodobacterales</taxon>
        <taxon>Roseobacteraceae</taxon>
        <taxon>Roseobacter</taxon>
    </lineage>
</organism>